<dbReference type="RefSeq" id="WP_147426232.1">
    <property type="nucleotide sequence ID" value="NZ_RAQU01000276.1"/>
</dbReference>
<dbReference type="InterPro" id="IPR041238">
    <property type="entry name" value="Rap1a"/>
</dbReference>
<dbReference type="Proteomes" id="UP000278036">
    <property type="component" value="Unassembled WGS sequence"/>
</dbReference>
<evidence type="ECO:0000259" key="2">
    <source>
        <dbReference type="Pfam" id="PF18602"/>
    </source>
</evidence>
<sequence>MRILTLASALIALATAPALAQMAPQGGASIVTHAGSVADLAAICDPSPQHPRRLESIAYCQGYITAAGQYHTAERMVGNQASPLYCLPNPPPTVAESGLSFAAWARQNPQYSNEPAIDGLTRWAQASFPCGDAAQQRGANRGTMGR</sequence>
<keyword evidence="1" id="KW-0732">Signal</keyword>
<accession>A0A3A9J9V3</accession>
<feature type="domain" description="Rap1a immunity protein" evidence="2">
    <location>
        <begin position="37"/>
        <end position="130"/>
    </location>
</feature>
<name>A0A3A9J9V3_9PROT</name>
<organism evidence="3 4">
    <name type="scientific">Teichococcus wenyumeiae</name>
    <dbReference type="NCBI Taxonomy" id="2478470"/>
    <lineage>
        <taxon>Bacteria</taxon>
        <taxon>Pseudomonadati</taxon>
        <taxon>Pseudomonadota</taxon>
        <taxon>Alphaproteobacteria</taxon>
        <taxon>Acetobacterales</taxon>
        <taxon>Roseomonadaceae</taxon>
        <taxon>Roseomonas</taxon>
    </lineage>
</organism>
<dbReference type="AlphaFoldDB" id="A0A3A9J9V3"/>
<dbReference type="EMBL" id="RAQU01000276">
    <property type="protein sequence ID" value="RKK01415.1"/>
    <property type="molecule type" value="Genomic_DNA"/>
</dbReference>
<protein>
    <recommendedName>
        <fullName evidence="2">Rap1a immunity protein domain-containing protein</fullName>
    </recommendedName>
</protein>
<dbReference type="Pfam" id="PF18602">
    <property type="entry name" value="Rap1a"/>
    <property type="match status" value="1"/>
</dbReference>
<reference evidence="3 4" key="1">
    <citation type="submission" date="2018-09" db="EMBL/GenBank/DDBJ databases">
        <title>Roseomonas sp. nov., isolated from feces of Tibetan antelopes in the Qinghai-Tibet plateau, China.</title>
        <authorList>
            <person name="Tian Z."/>
        </authorList>
    </citation>
    <scope>NUCLEOTIDE SEQUENCE [LARGE SCALE GENOMIC DNA]</scope>
    <source>
        <strain evidence="3 4">Z24</strain>
    </source>
</reference>
<dbReference type="InParanoid" id="A0A3A9J9V3"/>
<proteinExistence type="predicted"/>
<gene>
    <name evidence="3" type="ORF">D6Z83_25095</name>
</gene>
<feature type="chain" id="PRO_5017258879" description="Rap1a immunity protein domain-containing protein" evidence="1">
    <location>
        <begin position="21"/>
        <end position="146"/>
    </location>
</feature>
<dbReference type="OrthoDB" id="7277380at2"/>
<evidence type="ECO:0000313" key="4">
    <source>
        <dbReference type="Proteomes" id="UP000278036"/>
    </source>
</evidence>
<feature type="signal peptide" evidence="1">
    <location>
        <begin position="1"/>
        <end position="20"/>
    </location>
</feature>
<evidence type="ECO:0000256" key="1">
    <source>
        <dbReference type="SAM" id="SignalP"/>
    </source>
</evidence>
<comment type="caution">
    <text evidence="3">The sequence shown here is derived from an EMBL/GenBank/DDBJ whole genome shotgun (WGS) entry which is preliminary data.</text>
</comment>
<evidence type="ECO:0000313" key="3">
    <source>
        <dbReference type="EMBL" id="RKK01415.1"/>
    </source>
</evidence>